<reference evidence="3 4" key="1">
    <citation type="journal article" date="2013" name="Plant Cell">
        <title>The transition from a phytopathogenic smut ancestor to an anamorphic biocontrol agent deciphered by comparative whole-genome analysis.</title>
        <authorList>
            <person name="Lefebvre F."/>
            <person name="Joly D.L."/>
            <person name="Labbe C."/>
            <person name="Teichmann B."/>
            <person name="Linning R."/>
            <person name="Belzile F."/>
            <person name="Bakkeren G."/>
            <person name="Belanger R.R."/>
        </authorList>
    </citation>
    <scope>NUCLEOTIDE SEQUENCE [LARGE SCALE GENOMIC DNA]</scope>
    <source>
        <strain evidence="3 4">PF-1</strain>
    </source>
</reference>
<keyword evidence="2" id="KW-0472">Membrane</keyword>
<dbReference type="eggNOG" id="ENOG502SAR4">
    <property type="taxonomic scope" value="Eukaryota"/>
</dbReference>
<dbReference type="HOGENOM" id="CLU_521945_0_0_1"/>
<feature type="transmembrane region" description="Helical" evidence="2">
    <location>
        <begin position="479"/>
        <end position="499"/>
    </location>
</feature>
<evidence type="ECO:0000256" key="2">
    <source>
        <dbReference type="SAM" id="Phobius"/>
    </source>
</evidence>
<proteinExistence type="predicted"/>
<feature type="transmembrane region" description="Helical" evidence="2">
    <location>
        <begin position="218"/>
        <end position="241"/>
    </location>
</feature>
<feature type="compositionally biased region" description="Polar residues" evidence="1">
    <location>
        <begin position="325"/>
        <end position="345"/>
    </location>
</feature>
<feature type="compositionally biased region" description="Low complexity" evidence="1">
    <location>
        <begin position="373"/>
        <end position="390"/>
    </location>
</feature>
<gene>
    <name evidence="3" type="ORF">PFL1_06942</name>
</gene>
<dbReference type="AlphaFoldDB" id="A0A061HFN9"/>
<protein>
    <submittedName>
        <fullName evidence="3">Uncharacterized protein</fullName>
    </submittedName>
</protein>
<feature type="transmembrane region" description="Helical" evidence="2">
    <location>
        <begin position="43"/>
        <end position="65"/>
    </location>
</feature>
<dbReference type="RefSeq" id="XP_007878950.1">
    <property type="nucleotide sequence ID" value="XM_007880759.1"/>
</dbReference>
<evidence type="ECO:0000256" key="1">
    <source>
        <dbReference type="SAM" id="MobiDB-lite"/>
    </source>
</evidence>
<feature type="region of interest" description="Disordered" evidence="1">
    <location>
        <begin position="306"/>
        <end position="392"/>
    </location>
</feature>
<dbReference type="GeneID" id="19321006"/>
<accession>A0A061HFN9</accession>
<dbReference type="Proteomes" id="UP000053664">
    <property type="component" value="Unassembled WGS sequence"/>
</dbReference>
<evidence type="ECO:0000313" key="4">
    <source>
        <dbReference type="Proteomes" id="UP000053664"/>
    </source>
</evidence>
<feature type="region of interest" description="Disordered" evidence="1">
    <location>
        <begin position="1"/>
        <end position="22"/>
    </location>
</feature>
<dbReference type="OrthoDB" id="3364069at2759"/>
<organism evidence="3 4">
    <name type="scientific">Pseudozyma flocculosa PF-1</name>
    <dbReference type="NCBI Taxonomy" id="1277687"/>
    <lineage>
        <taxon>Eukaryota</taxon>
        <taxon>Fungi</taxon>
        <taxon>Dikarya</taxon>
        <taxon>Basidiomycota</taxon>
        <taxon>Ustilaginomycotina</taxon>
        <taxon>Ustilaginomycetes</taxon>
        <taxon>Ustilaginales</taxon>
        <taxon>Ustilaginaceae</taxon>
        <taxon>Pseudozyma</taxon>
    </lineage>
</organism>
<keyword evidence="2" id="KW-0812">Transmembrane</keyword>
<sequence length="532" mass="57188">MARTDGPEVPGRVGGPTQDDSGFTSILSQPACLDELKAYHRFLFQHCVALVPTLIALVVAFCVSFQARTTCNLQTIDRNHKATHASLSCHQLLDIQTIALCSCLGVTAWLASYASRRASWSFASSLVFVGALTHSPDRRRPASADPQRFIVGIAVLLQSLLTESLRIFSFYLASCILLARLHEQLDEASRASPSLQSSRHHREPPPWAWQASFHDPRFFIAIWVSLAWSLIEFVSGASQILRQLALYKPWQGSEAPFAFDASSAWSRVSFFRPGAAARDAELGEAASQPYAQRIKALAVSRSSTWTAPSAGTITPGKAAMRTDGPGTSQAVADQAQRRNYGTMSGPQVARPDNAEARSRAPTSGPGGQHISEAEQASTSSFTTSSTASSELDMELEDQVQQLLLAKERAEVEAVLGAPLPSISVALCSLWRIDAMLWSMGSGLLLSAIFAHSQGSLGDLTKRGFSISVGFNLFPSLPEYAGTFGFLVLLHAAVSVVWATSLPTIGFASATYSSLLIGISLLLAGLARWGFLV</sequence>
<dbReference type="KEGG" id="pfp:PFL1_06942"/>
<feature type="transmembrane region" description="Helical" evidence="2">
    <location>
        <begin position="511"/>
        <end position="530"/>
    </location>
</feature>
<name>A0A061HFN9_9BASI</name>
<dbReference type="EMBL" id="KE361631">
    <property type="protein sequence ID" value="EPQ29436.1"/>
    <property type="molecule type" value="Genomic_DNA"/>
</dbReference>
<evidence type="ECO:0000313" key="3">
    <source>
        <dbReference type="EMBL" id="EPQ29436.1"/>
    </source>
</evidence>
<keyword evidence="2" id="KW-1133">Transmembrane helix</keyword>